<sequence length="55" mass="5814">MGHPNKPNRAMEACAVIVLTTCANTIIASMGAAQAIPLMVTMLLCAVVLNMRDEL</sequence>
<organism evidence="1 2">
    <name type="scientific">Bombiscardovia apis</name>
    <dbReference type="NCBI Taxonomy" id="2932182"/>
    <lineage>
        <taxon>Bacteria</taxon>
        <taxon>Bacillati</taxon>
        <taxon>Actinomycetota</taxon>
        <taxon>Actinomycetes</taxon>
        <taxon>Bifidobacteriales</taxon>
        <taxon>Bifidobacteriaceae</taxon>
        <taxon>Bombiscardovia</taxon>
    </lineage>
</organism>
<dbReference type="EMBL" id="AP026800">
    <property type="protein sequence ID" value="BDR53999.1"/>
    <property type="molecule type" value="Genomic_DNA"/>
</dbReference>
<gene>
    <name evidence="1" type="ORF">KIMH_01100</name>
</gene>
<name>A0ABN6SD52_9BIFI</name>
<accession>A0ABN6SD52</accession>
<protein>
    <submittedName>
        <fullName evidence="1">Uncharacterized protein</fullName>
    </submittedName>
</protein>
<evidence type="ECO:0000313" key="2">
    <source>
        <dbReference type="Proteomes" id="UP001321748"/>
    </source>
</evidence>
<keyword evidence="2" id="KW-1185">Reference proteome</keyword>
<evidence type="ECO:0000313" key="1">
    <source>
        <dbReference type="EMBL" id="BDR53999.1"/>
    </source>
</evidence>
<reference evidence="1 2" key="1">
    <citation type="journal article" date="2023" name="Microbiol. Spectr.">
        <title>Symbiosis of Carpenter Bees with Uncharacterized Lactic Acid Bacteria Showing NAD Auxotrophy.</title>
        <authorList>
            <person name="Kawasaki S."/>
            <person name="Ozawa K."/>
            <person name="Mori T."/>
            <person name="Yamamoto A."/>
            <person name="Ito M."/>
            <person name="Ohkuma M."/>
            <person name="Sakamoto M."/>
            <person name="Matsutani M."/>
        </authorList>
    </citation>
    <scope>NUCLEOTIDE SEQUENCE [LARGE SCALE GENOMIC DNA]</scope>
    <source>
        <strain evidence="1 2">KimH</strain>
    </source>
</reference>
<proteinExistence type="predicted"/>
<dbReference type="Proteomes" id="UP001321748">
    <property type="component" value="Chromosome"/>
</dbReference>